<dbReference type="HOGENOM" id="CLU_174725_0_0_7"/>
<dbReference type="InterPro" id="IPR024406">
    <property type="entry name" value="TAC-10"/>
</dbReference>
<dbReference type="Proteomes" id="UP000009173">
    <property type="component" value="Chromosome"/>
</dbReference>
<gene>
    <name evidence="1" type="ordered locus">Dvul_1459</name>
    <name evidence="2" type="ordered locus">Dvul_2754</name>
</gene>
<dbReference type="EMBL" id="CP000527">
    <property type="protein sequence ID" value="ABM29765.1"/>
    <property type="molecule type" value="Genomic_DNA"/>
</dbReference>
<evidence type="ECO:0000313" key="3">
    <source>
        <dbReference type="Proteomes" id="UP000009173"/>
    </source>
</evidence>
<reference evidence="3" key="2">
    <citation type="journal article" date="2009" name="Environ. Microbiol.">
        <title>Contribution of mobile genetic elements to Desulfovibrio vulgaris genome plasticity.</title>
        <authorList>
            <person name="Walker C.B."/>
            <person name="Stolyar S."/>
            <person name="Chivian D."/>
            <person name="Pinel N."/>
            <person name="Gabster J.A."/>
            <person name="Dehal P.S."/>
            <person name="He Z."/>
            <person name="Yang Z.K."/>
            <person name="Yen H.C."/>
            <person name="Zhou J."/>
            <person name="Wall J.D."/>
            <person name="Hazen T.C."/>
            <person name="Arkin A.P."/>
            <person name="Stahl D.A."/>
        </authorList>
    </citation>
    <scope>NUCLEOTIDE SEQUENCE [LARGE SCALE GENOMIC DNA]</scope>
    <source>
        <strain evidence="3">DP4</strain>
    </source>
</reference>
<dbReference type="RefSeq" id="WP_011792274.1">
    <property type="nucleotide sequence ID" value="NC_008751.1"/>
</dbReference>
<sequence length="86" mass="9537">MQKTIKLIVNGDRLTFNVDTPTYNRYLNEMQPTNKVAPAHNFLMRCVDAESRATLEGLLELPGAGVQMAAQVVGEFMPDIDIEVGK</sequence>
<name>A0A0H3AAV8_NITV4</name>
<protein>
    <submittedName>
        <fullName evidence="2">Putative phage protein</fullName>
    </submittedName>
</protein>
<proteinExistence type="predicted"/>
<dbReference type="KEGG" id="dvl:Dvul_1459"/>
<dbReference type="AlphaFoldDB" id="A0A0H3AAV8"/>
<organism evidence="2 3">
    <name type="scientific">Nitratidesulfovibrio vulgaris (strain DP4)</name>
    <name type="common">Desulfovibrio vulgaris</name>
    <dbReference type="NCBI Taxonomy" id="391774"/>
    <lineage>
        <taxon>Bacteria</taxon>
        <taxon>Pseudomonadati</taxon>
        <taxon>Thermodesulfobacteriota</taxon>
        <taxon>Desulfovibrionia</taxon>
        <taxon>Desulfovibrionales</taxon>
        <taxon>Desulfovibrionaceae</taxon>
        <taxon>Nitratidesulfovibrio</taxon>
    </lineage>
</organism>
<dbReference type="KEGG" id="dvl:Dvul_2754"/>
<evidence type="ECO:0000313" key="2">
    <source>
        <dbReference type="EMBL" id="ABM29765.1"/>
    </source>
</evidence>
<dbReference type="EMBL" id="CP000527">
    <property type="protein sequence ID" value="ABM28477.1"/>
    <property type="molecule type" value="Genomic_DNA"/>
</dbReference>
<dbReference type="Pfam" id="PF10963">
    <property type="entry name" value="Phage_TAC_10"/>
    <property type="match status" value="1"/>
</dbReference>
<accession>A0A0H3AAV8</accession>
<reference evidence="2" key="1">
    <citation type="submission" date="2006-12" db="EMBL/GenBank/DDBJ databases">
        <title>Complete sequence of chromosome 1 of Desulfovibrio vulgaris subsp. vulgaris DP4.</title>
        <authorList>
            <consortium name="US DOE Joint Genome Institute"/>
            <person name="Copeland A."/>
            <person name="Lucas S."/>
            <person name="Lapidus A."/>
            <person name="Barry K."/>
            <person name="Detter J.C."/>
            <person name="Glavina del Rio T."/>
            <person name="Dalin E."/>
            <person name="Tice H."/>
            <person name="Pitluck S."/>
            <person name="Chain P."/>
            <person name="Malfatti S."/>
            <person name="Shin M."/>
            <person name="Vergez L."/>
            <person name="Schmutz J."/>
            <person name="Larimer F."/>
            <person name="Land M."/>
            <person name="Hauser L."/>
            <person name="Kyrpides N."/>
            <person name="Lykidis A."/>
            <person name="Walker C."/>
            <person name="Richardson P."/>
        </authorList>
    </citation>
    <scope>NUCLEOTIDE SEQUENCE</scope>
    <source>
        <strain evidence="2">DP4</strain>
    </source>
</reference>
<evidence type="ECO:0000313" key="1">
    <source>
        <dbReference type="EMBL" id="ABM28477.1"/>
    </source>
</evidence>